<reference evidence="1 2" key="1">
    <citation type="journal article" date="2019" name="Commun. Biol.">
        <title>The bagworm genome reveals a unique fibroin gene that provides high tensile strength.</title>
        <authorList>
            <person name="Kono N."/>
            <person name="Nakamura H."/>
            <person name="Ohtoshi R."/>
            <person name="Tomita M."/>
            <person name="Numata K."/>
            <person name="Arakawa K."/>
        </authorList>
    </citation>
    <scope>NUCLEOTIDE SEQUENCE [LARGE SCALE GENOMIC DNA]</scope>
</reference>
<evidence type="ECO:0000313" key="1">
    <source>
        <dbReference type="EMBL" id="GBP17141.1"/>
    </source>
</evidence>
<gene>
    <name evidence="1" type="ORF">EVAR_17267_1</name>
</gene>
<name>A0A4C1TSZ8_EUMVA</name>
<comment type="caution">
    <text evidence="1">The sequence shown here is derived from an EMBL/GenBank/DDBJ whole genome shotgun (WGS) entry which is preliminary data.</text>
</comment>
<dbReference type="AlphaFoldDB" id="A0A4C1TSZ8"/>
<organism evidence="1 2">
    <name type="scientific">Eumeta variegata</name>
    <name type="common">Bagworm moth</name>
    <name type="synonym">Eumeta japonica</name>
    <dbReference type="NCBI Taxonomy" id="151549"/>
    <lineage>
        <taxon>Eukaryota</taxon>
        <taxon>Metazoa</taxon>
        <taxon>Ecdysozoa</taxon>
        <taxon>Arthropoda</taxon>
        <taxon>Hexapoda</taxon>
        <taxon>Insecta</taxon>
        <taxon>Pterygota</taxon>
        <taxon>Neoptera</taxon>
        <taxon>Endopterygota</taxon>
        <taxon>Lepidoptera</taxon>
        <taxon>Glossata</taxon>
        <taxon>Ditrysia</taxon>
        <taxon>Tineoidea</taxon>
        <taxon>Psychidae</taxon>
        <taxon>Oiketicinae</taxon>
        <taxon>Eumeta</taxon>
    </lineage>
</organism>
<protein>
    <submittedName>
        <fullName evidence="1">Uncharacterized protein</fullName>
    </submittedName>
</protein>
<dbReference type="Proteomes" id="UP000299102">
    <property type="component" value="Unassembled WGS sequence"/>
</dbReference>
<keyword evidence="2" id="KW-1185">Reference proteome</keyword>
<evidence type="ECO:0000313" key="2">
    <source>
        <dbReference type="Proteomes" id="UP000299102"/>
    </source>
</evidence>
<accession>A0A4C1TSZ8</accession>
<sequence>MTTDYFVAGYLGMPEYSAGPIIRDRGPVARGRRVSIGGSAAGRNFLSPARTHIGLGVGGGDACARQSLNKPARLKQLNVARAVASAAYSRHHTTHKHNWSEILVVCKN</sequence>
<proteinExistence type="predicted"/>
<dbReference type="EMBL" id="BGZK01000085">
    <property type="protein sequence ID" value="GBP17141.1"/>
    <property type="molecule type" value="Genomic_DNA"/>
</dbReference>